<feature type="transmembrane region" description="Helical" evidence="1">
    <location>
        <begin position="49"/>
        <end position="69"/>
    </location>
</feature>
<dbReference type="RefSeq" id="WP_147926518.1">
    <property type="nucleotide sequence ID" value="NZ_VKAC01000006.1"/>
</dbReference>
<keyword evidence="3" id="KW-1185">Reference proteome</keyword>
<proteinExistence type="predicted"/>
<accession>A0A5C8ZGS4</accession>
<evidence type="ECO:0000256" key="1">
    <source>
        <dbReference type="SAM" id="Phobius"/>
    </source>
</evidence>
<dbReference type="AlphaFoldDB" id="A0A5C8ZGS4"/>
<organism evidence="2 3">
    <name type="scientific">Quadrisphaera setariae</name>
    <dbReference type="NCBI Taxonomy" id="2593304"/>
    <lineage>
        <taxon>Bacteria</taxon>
        <taxon>Bacillati</taxon>
        <taxon>Actinomycetota</taxon>
        <taxon>Actinomycetes</taxon>
        <taxon>Kineosporiales</taxon>
        <taxon>Kineosporiaceae</taxon>
        <taxon>Quadrisphaera</taxon>
    </lineage>
</organism>
<comment type="caution">
    <text evidence="2">The sequence shown here is derived from an EMBL/GenBank/DDBJ whole genome shotgun (WGS) entry which is preliminary data.</text>
</comment>
<name>A0A5C8ZGS4_9ACTN</name>
<protein>
    <submittedName>
        <fullName evidence="2">Uncharacterized protein</fullName>
    </submittedName>
</protein>
<reference evidence="2 3" key="1">
    <citation type="submission" date="2019-07" db="EMBL/GenBank/DDBJ databases">
        <title>Quadrisphaera sp. strain DD2A genome sequencing and assembly.</title>
        <authorList>
            <person name="Kim I."/>
        </authorList>
    </citation>
    <scope>NUCLEOTIDE SEQUENCE [LARGE SCALE GENOMIC DNA]</scope>
    <source>
        <strain evidence="2 3">DD2A</strain>
    </source>
</reference>
<dbReference type="OrthoDB" id="3785309at2"/>
<dbReference type="Proteomes" id="UP000321234">
    <property type="component" value="Unassembled WGS sequence"/>
</dbReference>
<gene>
    <name evidence="2" type="ORF">FMM08_11665</name>
</gene>
<keyword evidence="1" id="KW-0472">Membrane</keyword>
<keyword evidence="1" id="KW-0812">Transmembrane</keyword>
<evidence type="ECO:0000313" key="2">
    <source>
        <dbReference type="EMBL" id="TXR56086.1"/>
    </source>
</evidence>
<sequence length="151" mass="16218">MLVTNHVLAGAVLGAGPLAERPVQAFATGVVSHFVLDQVPHWGDDRRWMFLVTAVCDGLAGLTAIGLVARASRRQRPAVLLSTLAGMAGGAFPDLDKPSELFFGRSPFPARWDAFHARIQRESPRRMPQEVVVAAGLGALVALLLRGSRRD</sequence>
<evidence type="ECO:0000313" key="3">
    <source>
        <dbReference type="Proteomes" id="UP000321234"/>
    </source>
</evidence>
<dbReference type="EMBL" id="VKAC01000006">
    <property type="protein sequence ID" value="TXR56086.1"/>
    <property type="molecule type" value="Genomic_DNA"/>
</dbReference>
<keyword evidence="1" id="KW-1133">Transmembrane helix</keyword>